<feature type="transmembrane region" description="Helical" evidence="5">
    <location>
        <begin position="123"/>
        <end position="140"/>
    </location>
</feature>
<organism evidence="7 8">
    <name type="scientific">Aureimonas ureilytica</name>
    <dbReference type="NCBI Taxonomy" id="401562"/>
    <lineage>
        <taxon>Bacteria</taxon>
        <taxon>Pseudomonadati</taxon>
        <taxon>Pseudomonadota</taxon>
        <taxon>Alphaproteobacteria</taxon>
        <taxon>Hyphomicrobiales</taxon>
        <taxon>Aurantimonadaceae</taxon>
        <taxon>Aureimonas</taxon>
    </lineage>
</organism>
<feature type="transmembrane region" description="Helical" evidence="5">
    <location>
        <begin position="91"/>
        <end position="111"/>
    </location>
</feature>
<feature type="transmembrane region" description="Helical" evidence="5">
    <location>
        <begin position="262"/>
        <end position="278"/>
    </location>
</feature>
<feature type="transmembrane region" description="Helical" evidence="5">
    <location>
        <begin position="58"/>
        <end position="79"/>
    </location>
</feature>
<accession>A0A175RKE6</accession>
<feature type="transmembrane region" description="Helical" evidence="5">
    <location>
        <begin position="444"/>
        <end position="461"/>
    </location>
</feature>
<dbReference type="InterPro" id="IPR051533">
    <property type="entry name" value="WaaL-like"/>
</dbReference>
<keyword evidence="4 5" id="KW-0472">Membrane</keyword>
<protein>
    <recommendedName>
        <fullName evidence="6">O-antigen ligase-related domain-containing protein</fullName>
    </recommendedName>
</protein>
<sequence>MPKTGLRRASSREGIRGYVFVRSLGQGIAARQAQGAERAMSDLALASPSQTASAEAVYALRTVLATLILTVGFVSLTPYASIYTGDAGGNILNQLGYGLLALIVMVGHLVFTERRVARALLRPSWVLLLGWLALSSLQTADPADTFRGVVFAGISMLAVTGALCLPPDGRSLRIALGFAVMTALVMSYAGVFIWPSLGRHVGDVHAGLWRGIYSHKNVAGAAMAVFFFAGVYLFRMKSHMIGLLIMLLSAVFILRTGSKTSLGLTIIVFVVVMSAHVSKVRAAPVIVALLALLGAAYFTIGTVLFSFSREIVQAIAPGTSFTGRLELWRMALGAMEGHGWTGYGHGAFWTLANLIHQEIPMEFSWDPRGAVNAHEGYLDIALSVGWPGLILALWVLVGAPLKSYLHVAPGRESTRLADFFLMSLLFLLLNAMLESFFFERANSLWVMTFFVVAGLNLLGRFRTD</sequence>
<dbReference type="PATRIC" id="fig|401562.4.peg.3721"/>
<feature type="transmembrane region" description="Helical" evidence="5">
    <location>
        <begin position="419"/>
        <end position="438"/>
    </location>
</feature>
<comment type="caution">
    <text evidence="7">The sequence shown here is derived from an EMBL/GenBank/DDBJ whole genome shotgun (WGS) entry which is preliminary data.</text>
</comment>
<dbReference type="Proteomes" id="UP000078529">
    <property type="component" value="Unassembled WGS sequence"/>
</dbReference>
<dbReference type="PANTHER" id="PTHR37422:SF21">
    <property type="entry name" value="EXOQ-LIKE PROTEIN"/>
    <property type="match status" value="1"/>
</dbReference>
<keyword evidence="8" id="KW-1185">Reference proteome</keyword>
<feature type="domain" description="O-antigen ligase-related" evidence="6">
    <location>
        <begin position="245"/>
        <end position="392"/>
    </location>
</feature>
<evidence type="ECO:0000256" key="3">
    <source>
        <dbReference type="ARBA" id="ARBA00022989"/>
    </source>
</evidence>
<dbReference type="PANTHER" id="PTHR37422">
    <property type="entry name" value="TEICHURONIC ACID BIOSYNTHESIS PROTEIN TUAE"/>
    <property type="match status" value="1"/>
</dbReference>
<dbReference type="Pfam" id="PF04932">
    <property type="entry name" value="Wzy_C"/>
    <property type="match status" value="1"/>
</dbReference>
<feature type="transmembrane region" description="Helical" evidence="5">
    <location>
        <begin position="380"/>
        <end position="399"/>
    </location>
</feature>
<proteinExistence type="predicted"/>
<evidence type="ECO:0000256" key="4">
    <source>
        <dbReference type="ARBA" id="ARBA00023136"/>
    </source>
</evidence>
<dbReference type="InterPro" id="IPR007016">
    <property type="entry name" value="O-antigen_ligase-rel_domated"/>
</dbReference>
<feature type="transmembrane region" description="Helical" evidence="5">
    <location>
        <begin position="217"/>
        <end position="234"/>
    </location>
</feature>
<dbReference type="GO" id="GO:0016020">
    <property type="term" value="C:membrane"/>
    <property type="evidence" value="ECO:0007669"/>
    <property type="project" value="UniProtKB-SubCell"/>
</dbReference>
<evidence type="ECO:0000256" key="1">
    <source>
        <dbReference type="ARBA" id="ARBA00004141"/>
    </source>
</evidence>
<evidence type="ECO:0000313" key="8">
    <source>
        <dbReference type="Proteomes" id="UP000078529"/>
    </source>
</evidence>
<evidence type="ECO:0000256" key="2">
    <source>
        <dbReference type="ARBA" id="ARBA00022692"/>
    </source>
</evidence>
<feature type="transmembrane region" description="Helical" evidence="5">
    <location>
        <begin position="285"/>
        <end position="307"/>
    </location>
</feature>
<reference evidence="7 8" key="1">
    <citation type="journal article" date="2016" name="Front. Microbiol.">
        <title>Genomic Resource of Rice Seed Associated Bacteria.</title>
        <authorList>
            <person name="Midha S."/>
            <person name="Bansal K."/>
            <person name="Sharma S."/>
            <person name="Kumar N."/>
            <person name="Patil P.P."/>
            <person name="Chaudhry V."/>
            <person name="Patil P.B."/>
        </authorList>
    </citation>
    <scope>NUCLEOTIDE SEQUENCE [LARGE SCALE GENOMIC DNA]</scope>
    <source>
        <strain evidence="7 8">NS365</strain>
    </source>
</reference>
<keyword evidence="3 5" id="KW-1133">Transmembrane helix</keyword>
<gene>
    <name evidence="7" type="ORF">NS365_18890</name>
</gene>
<evidence type="ECO:0000256" key="5">
    <source>
        <dbReference type="SAM" id="Phobius"/>
    </source>
</evidence>
<dbReference type="EMBL" id="LDQA01000056">
    <property type="protein sequence ID" value="KTR03249.1"/>
    <property type="molecule type" value="Genomic_DNA"/>
</dbReference>
<name>A0A175RKE6_9HYPH</name>
<evidence type="ECO:0000313" key="7">
    <source>
        <dbReference type="EMBL" id="KTR03249.1"/>
    </source>
</evidence>
<keyword evidence="2 5" id="KW-0812">Transmembrane</keyword>
<feature type="transmembrane region" description="Helical" evidence="5">
    <location>
        <begin position="172"/>
        <end position="197"/>
    </location>
</feature>
<evidence type="ECO:0000259" key="6">
    <source>
        <dbReference type="Pfam" id="PF04932"/>
    </source>
</evidence>
<dbReference type="AlphaFoldDB" id="A0A175RKE6"/>
<feature type="transmembrane region" description="Helical" evidence="5">
    <location>
        <begin position="241"/>
        <end position="256"/>
    </location>
</feature>
<feature type="transmembrane region" description="Helical" evidence="5">
    <location>
        <begin position="146"/>
        <end position="165"/>
    </location>
</feature>
<comment type="subcellular location">
    <subcellularLocation>
        <location evidence="1">Membrane</location>
        <topology evidence="1">Multi-pass membrane protein</topology>
    </subcellularLocation>
</comment>